<gene>
    <name evidence="1" type="ORF">ACOLOM_LOCUS9025</name>
</gene>
<evidence type="ECO:0000313" key="2">
    <source>
        <dbReference type="Proteomes" id="UP000789525"/>
    </source>
</evidence>
<feature type="non-terminal residue" evidence="1">
    <location>
        <position position="272"/>
    </location>
</feature>
<proteinExistence type="predicted"/>
<sequence length="272" mass="31162">MRISCFGALEGCIAAATRMLPEEWWNGGINLSAFDVGANMAFGRALLRLIIDQLFNSTTPTYVHDARSSPRKYVETYHRRTPTYGRICGLDEATVNLFVNVTLDFENDSLEELKTLRMSANPQWSQPGVDERQTACETMNAYLEELSDIKSPDHNEEGQTGESMIGQYNDLIAACKKHDECREESSSTRAVKDMQEWHERGPNRNNSKFFRNLNDVELRQFNEIIEKASSDSRNWLVPSIHGTSPNFRYSQLDLLDRHQSRTEEIKTLMARL</sequence>
<evidence type="ECO:0000313" key="1">
    <source>
        <dbReference type="EMBL" id="CAG8672866.1"/>
    </source>
</evidence>
<accession>A0ACA9NRD3</accession>
<keyword evidence="2" id="KW-1185">Reference proteome</keyword>
<comment type="caution">
    <text evidence="1">The sequence shown here is derived from an EMBL/GenBank/DDBJ whole genome shotgun (WGS) entry which is preliminary data.</text>
</comment>
<dbReference type="Proteomes" id="UP000789525">
    <property type="component" value="Unassembled WGS sequence"/>
</dbReference>
<protein>
    <submittedName>
        <fullName evidence="1">14374_t:CDS:1</fullName>
    </submittedName>
</protein>
<organism evidence="1 2">
    <name type="scientific">Acaulospora colombiana</name>
    <dbReference type="NCBI Taxonomy" id="27376"/>
    <lineage>
        <taxon>Eukaryota</taxon>
        <taxon>Fungi</taxon>
        <taxon>Fungi incertae sedis</taxon>
        <taxon>Mucoromycota</taxon>
        <taxon>Glomeromycotina</taxon>
        <taxon>Glomeromycetes</taxon>
        <taxon>Diversisporales</taxon>
        <taxon>Acaulosporaceae</taxon>
        <taxon>Acaulospora</taxon>
    </lineage>
</organism>
<name>A0ACA9NRD3_9GLOM</name>
<dbReference type="EMBL" id="CAJVPT010024944">
    <property type="protein sequence ID" value="CAG8672866.1"/>
    <property type="molecule type" value="Genomic_DNA"/>
</dbReference>
<reference evidence="1" key="1">
    <citation type="submission" date="2021-06" db="EMBL/GenBank/DDBJ databases">
        <authorList>
            <person name="Kallberg Y."/>
            <person name="Tangrot J."/>
            <person name="Rosling A."/>
        </authorList>
    </citation>
    <scope>NUCLEOTIDE SEQUENCE</scope>
    <source>
        <strain evidence="1">CL356</strain>
    </source>
</reference>